<proteinExistence type="predicted"/>
<gene>
    <name evidence="1" type="ORF">NCTC204_06660</name>
</gene>
<dbReference type="EMBL" id="UGMD01000002">
    <property type="protein sequence ID" value="STV42928.1"/>
    <property type="molecule type" value="Genomic_DNA"/>
</dbReference>
<name>A0A378BIN1_KLEPN</name>
<sequence>MRSVFIVIQDNKTKGNDTGGEIAQRPVKPGAGKSVILLAAIFVAYAGEEVEHFAKTVNQSRMTAITTGTMMTAKTRLFKSSNMVHSR</sequence>
<dbReference type="Proteomes" id="UP000255192">
    <property type="component" value="Unassembled WGS sequence"/>
</dbReference>
<organism evidence="1 2">
    <name type="scientific">Klebsiella pneumoniae</name>
    <dbReference type="NCBI Taxonomy" id="573"/>
    <lineage>
        <taxon>Bacteria</taxon>
        <taxon>Pseudomonadati</taxon>
        <taxon>Pseudomonadota</taxon>
        <taxon>Gammaproteobacteria</taxon>
        <taxon>Enterobacterales</taxon>
        <taxon>Enterobacteriaceae</taxon>
        <taxon>Klebsiella/Raoultella group</taxon>
        <taxon>Klebsiella</taxon>
        <taxon>Klebsiella pneumoniae complex</taxon>
    </lineage>
</organism>
<reference evidence="1 2" key="1">
    <citation type="submission" date="2018-06" db="EMBL/GenBank/DDBJ databases">
        <authorList>
            <consortium name="Pathogen Informatics"/>
            <person name="Doyle S."/>
        </authorList>
    </citation>
    <scope>NUCLEOTIDE SEQUENCE [LARGE SCALE GENOMIC DNA]</scope>
    <source>
        <strain evidence="1 2">NCTC204</strain>
    </source>
</reference>
<evidence type="ECO:0000313" key="2">
    <source>
        <dbReference type="Proteomes" id="UP000255192"/>
    </source>
</evidence>
<accession>A0A378BIN1</accession>
<evidence type="ECO:0000313" key="1">
    <source>
        <dbReference type="EMBL" id="STV42928.1"/>
    </source>
</evidence>
<protein>
    <submittedName>
        <fullName evidence="1">Uncharacterized protein</fullName>
    </submittedName>
</protein>
<dbReference type="AlphaFoldDB" id="A0A378BIN1"/>